<gene>
    <name evidence="1" type="ORF">C1SCF055_LOCUS17254</name>
</gene>
<proteinExistence type="predicted"/>
<evidence type="ECO:0000313" key="2">
    <source>
        <dbReference type="EMBL" id="CAL1143628.1"/>
    </source>
</evidence>
<protein>
    <recommendedName>
        <fullName evidence="4">Methyltransferase FkbM domain-containing protein</fullName>
    </recommendedName>
</protein>
<accession>A0A9P1CFT3</accession>
<dbReference type="SUPFAM" id="SSF53335">
    <property type="entry name" value="S-adenosyl-L-methionine-dependent methyltransferases"/>
    <property type="match status" value="1"/>
</dbReference>
<dbReference type="AlphaFoldDB" id="A0A9P1CFT3"/>
<dbReference type="Proteomes" id="UP001152797">
    <property type="component" value="Unassembled WGS sequence"/>
</dbReference>
<evidence type="ECO:0008006" key="4">
    <source>
        <dbReference type="Google" id="ProtNLM"/>
    </source>
</evidence>
<dbReference type="EMBL" id="CAMXCT030001452">
    <property type="protein sequence ID" value="CAL4777565.1"/>
    <property type="molecule type" value="Genomic_DNA"/>
</dbReference>
<dbReference type="Gene3D" id="3.40.50.150">
    <property type="entry name" value="Vaccinia Virus protein VP39"/>
    <property type="match status" value="1"/>
</dbReference>
<evidence type="ECO:0000313" key="3">
    <source>
        <dbReference type="Proteomes" id="UP001152797"/>
    </source>
</evidence>
<evidence type="ECO:0000313" key="1">
    <source>
        <dbReference type="EMBL" id="CAI3990253.1"/>
    </source>
</evidence>
<reference evidence="2" key="2">
    <citation type="submission" date="2024-04" db="EMBL/GenBank/DDBJ databases">
        <authorList>
            <person name="Chen Y."/>
            <person name="Shah S."/>
            <person name="Dougan E. K."/>
            <person name="Thang M."/>
            <person name="Chan C."/>
        </authorList>
    </citation>
    <scope>NUCLEOTIDE SEQUENCE [LARGE SCALE GENOMIC DNA]</scope>
</reference>
<reference evidence="1" key="1">
    <citation type="submission" date="2022-10" db="EMBL/GenBank/DDBJ databases">
        <authorList>
            <person name="Chen Y."/>
            <person name="Dougan E. K."/>
            <person name="Chan C."/>
            <person name="Rhodes N."/>
            <person name="Thang M."/>
        </authorList>
    </citation>
    <scope>NUCLEOTIDE SEQUENCE</scope>
</reference>
<dbReference type="OrthoDB" id="431507at2759"/>
<dbReference type="EMBL" id="CAMXCT020001452">
    <property type="protein sequence ID" value="CAL1143628.1"/>
    <property type="molecule type" value="Genomic_DNA"/>
</dbReference>
<dbReference type="InterPro" id="IPR029063">
    <property type="entry name" value="SAM-dependent_MTases_sf"/>
</dbReference>
<organism evidence="1">
    <name type="scientific">Cladocopium goreaui</name>
    <dbReference type="NCBI Taxonomy" id="2562237"/>
    <lineage>
        <taxon>Eukaryota</taxon>
        <taxon>Sar</taxon>
        <taxon>Alveolata</taxon>
        <taxon>Dinophyceae</taxon>
        <taxon>Suessiales</taxon>
        <taxon>Symbiodiniaceae</taxon>
        <taxon>Cladocopium</taxon>
    </lineage>
</organism>
<keyword evidence="3" id="KW-1185">Reference proteome</keyword>
<dbReference type="EMBL" id="CAMXCT010001452">
    <property type="protein sequence ID" value="CAI3990253.1"/>
    <property type="molecule type" value="Genomic_DNA"/>
</dbReference>
<name>A0A9P1CFT3_9DINO</name>
<comment type="caution">
    <text evidence="1">The sequence shown here is derived from an EMBL/GenBank/DDBJ whole genome shotgun (WGS) entry which is preliminary data.</text>
</comment>
<sequence>MKSAVAQVAYNFYILGLPYHLPDPVLHLQASETSTSSSLQALEDAPLVIDIGMGLGADSRYYLSQGFRVVAVEANRKAIEVAMTIDWVQPLVLEGRLTFLHAAIAGVGKGGSRSTIFAFEERPEQSNAQPWVEDFGGKAESVRTVECADLLRVFGYAVYMKIDVESSTIDCLESLAESQSEGNRSPVPLPKFLSMELEAASLFERFYENLQRMGYLFYKACRQYIYSPAPCEQGRYSREVPGCGSGPFGTAAVDYQQGLRWKGLSELPSDRRWVEEFESGLDWFDLHAMRVA</sequence>